<keyword evidence="9 13" id="KW-1133">Transmembrane helix</keyword>
<dbReference type="SUPFAM" id="SSF81343">
    <property type="entry name" value="Fumarate reductase respiratory complex transmembrane subunits"/>
    <property type="match status" value="1"/>
</dbReference>
<keyword evidence="3" id="KW-0349">Heme</keyword>
<keyword evidence="6" id="KW-0479">Metal-binding</keyword>
<evidence type="ECO:0000313" key="15">
    <source>
        <dbReference type="Proteomes" id="UP000501346"/>
    </source>
</evidence>
<keyword evidence="8" id="KW-0809">Transit peptide</keyword>
<dbReference type="AlphaFoldDB" id="A0A6C1DUY6"/>
<evidence type="ECO:0000256" key="1">
    <source>
        <dbReference type="ARBA" id="ARBA00004448"/>
    </source>
</evidence>
<evidence type="ECO:0000256" key="4">
    <source>
        <dbReference type="ARBA" id="ARBA00022692"/>
    </source>
</evidence>
<evidence type="ECO:0000256" key="6">
    <source>
        <dbReference type="ARBA" id="ARBA00022723"/>
    </source>
</evidence>
<dbReference type="FunFam" id="1.20.1300.10:FF:000008">
    <property type="entry name" value="Succinate dehydrogenase cytochrome b560 subunit"/>
    <property type="match status" value="1"/>
</dbReference>
<dbReference type="Gene3D" id="1.20.1300.10">
    <property type="entry name" value="Fumarate reductase/succinate dehydrogenase, transmembrane subunit"/>
    <property type="match status" value="1"/>
</dbReference>
<keyword evidence="15" id="KW-1185">Reference proteome</keyword>
<keyword evidence="10" id="KW-0408">Iron</keyword>
<dbReference type="PROSITE" id="PS01000">
    <property type="entry name" value="SDH_CYT_1"/>
    <property type="match status" value="1"/>
</dbReference>
<evidence type="ECO:0000256" key="13">
    <source>
        <dbReference type="SAM" id="Phobius"/>
    </source>
</evidence>
<dbReference type="CDD" id="cd03499">
    <property type="entry name" value="SQR_TypeC_SdhC"/>
    <property type="match status" value="1"/>
</dbReference>
<dbReference type="GO" id="GO:0006099">
    <property type="term" value="P:tricarboxylic acid cycle"/>
    <property type="evidence" value="ECO:0007669"/>
    <property type="project" value="InterPro"/>
</dbReference>
<dbReference type="InterPro" id="IPR014314">
    <property type="entry name" value="Succ_DH_cytb556"/>
</dbReference>
<evidence type="ECO:0000256" key="5">
    <source>
        <dbReference type="ARBA" id="ARBA00022719"/>
    </source>
</evidence>
<evidence type="ECO:0000256" key="11">
    <source>
        <dbReference type="ARBA" id="ARBA00023128"/>
    </source>
</evidence>
<reference evidence="14 15" key="1">
    <citation type="journal article" date="2019" name="BMC Genomics">
        <title>Chromosome level assembly and comparative genome analysis confirm lager-brewing yeasts originated from a single hybridization.</title>
        <authorList>
            <person name="Salazar A.N."/>
            <person name="Gorter de Vries A.R."/>
            <person name="van den Broek M."/>
            <person name="Brouwers N."/>
            <person name="de la Torre Cortes P."/>
            <person name="Kuijpers N.G.A."/>
            <person name="Daran J.G."/>
            <person name="Abeel T."/>
        </authorList>
    </citation>
    <scope>NUCLEOTIDE SEQUENCE [LARGE SCALE GENOMIC DNA]</scope>
    <source>
        <strain evidence="14 15">CBS 1483</strain>
    </source>
</reference>
<feature type="transmembrane region" description="Helical" evidence="13">
    <location>
        <begin position="177"/>
        <end position="196"/>
    </location>
</feature>
<dbReference type="GO" id="GO:0048038">
    <property type="term" value="F:quinone binding"/>
    <property type="evidence" value="ECO:0007669"/>
    <property type="project" value="UniProtKB-KW"/>
</dbReference>
<evidence type="ECO:0000313" key="14">
    <source>
        <dbReference type="EMBL" id="QID80685.1"/>
    </source>
</evidence>
<dbReference type="InterPro" id="IPR018495">
    <property type="entry name" value="Succ_DH_cyt_bsu_CS"/>
</dbReference>
<dbReference type="SMR" id="A0A6C1DUY6"/>
<organism evidence="14 15">
    <name type="scientific">Saccharomyces pastorianus</name>
    <name type="common">Lager yeast</name>
    <name type="synonym">Saccharomyces cerevisiae x Saccharomyces eubayanus</name>
    <dbReference type="NCBI Taxonomy" id="27292"/>
    <lineage>
        <taxon>Eukaryota</taxon>
        <taxon>Fungi</taxon>
        <taxon>Dikarya</taxon>
        <taxon>Ascomycota</taxon>
        <taxon>Saccharomycotina</taxon>
        <taxon>Saccharomycetes</taxon>
        <taxon>Saccharomycetales</taxon>
        <taxon>Saccharomycetaceae</taxon>
        <taxon>Saccharomyces</taxon>
    </lineage>
</organism>
<evidence type="ECO:0000256" key="12">
    <source>
        <dbReference type="ARBA" id="ARBA00023136"/>
    </source>
</evidence>
<feature type="transmembrane region" description="Helical" evidence="13">
    <location>
        <begin position="98"/>
        <end position="122"/>
    </location>
</feature>
<keyword evidence="5" id="KW-0874">Quinone</keyword>
<comment type="subcellular location">
    <subcellularLocation>
        <location evidence="1">Mitochondrion inner membrane</location>
        <topology evidence="1">Multi-pass membrane protein</topology>
    </subcellularLocation>
</comment>
<dbReference type="InterPro" id="IPR000701">
    <property type="entry name" value="SuccDH_FuR_B_TM-su"/>
</dbReference>
<evidence type="ECO:0000256" key="2">
    <source>
        <dbReference type="ARBA" id="ARBA00007244"/>
    </source>
</evidence>
<dbReference type="InterPro" id="IPR034804">
    <property type="entry name" value="SQR/QFR_C/D"/>
</dbReference>
<dbReference type="GO" id="GO:0006121">
    <property type="term" value="P:mitochondrial electron transport, succinate to ubiquinone"/>
    <property type="evidence" value="ECO:0007669"/>
    <property type="project" value="TreeGrafter"/>
</dbReference>
<proteinExistence type="inferred from homology"/>
<comment type="similarity">
    <text evidence="2">Belongs to the cytochrome b560 family.</text>
</comment>
<dbReference type="EMBL" id="CP048992">
    <property type="protein sequence ID" value="QID80685.1"/>
    <property type="molecule type" value="Genomic_DNA"/>
</dbReference>
<keyword evidence="4 13" id="KW-0812">Transmembrane</keyword>
<feature type="transmembrane region" description="Helical" evidence="13">
    <location>
        <begin position="143"/>
        <end position="165"/>
    </location>
</feature>
<evidence type="ECO:0000256" key="3">
    <source>
        <dbReference type="ARBA" id="ARBA00022617"/>
    </source>
</evidence>
<dbReference type="GO" id="GO:0005743">
    <property type="term" value="C:mitochondrial inner membrane"/>
    <property type="evidence" value="ECO:0007669"/>
    <property type="project" value="UniProtKB-SubCell"/>
</dbReference>
<dbReference type="GO" id="GO:0009055">
    <property type="term" value="F:electron transfer activity"/>
    <property type="evidence" value="ECO:0007669"/>
    <property type="project" value="InterPro"/>
</dbReference>
<dbReference type="PANTHER" id="PTHR10978">
    <property type="entry name" value="SUCCINATE DEHYDROGENASE CYTOCHROME B560 SUBUNIT"/>
    <property type="match status" value="1"/>
</dbReference>
<sequence length="198" mass="22068">MSAMMVKLGLNKSALLLKPSAFSRAAALSSSRRLLFNTARTNFLSTSPLKNVASEMNTKAAIAEEQILNKQRAKRPISPHLTIYQPQLTWYLSSLHRISLVLMGLGFYLFTILFGVSGLLGLGLTTEKVSNWYHQKFSKITEWSIKGSFAYLFAIHYGGAIRHLIWDTAKELTLKGVYRTGYALIGFTAVLGTYLLTL</sequence>
<evidence type="ECO:0000256" key="7">
    <source>
        <dbReference type="ARBA" id="ARBA00022792"/>
    </source>
</evidence>
<dbReference type="OrthoDB" id="588261at2759"/>
<keyword evidence="7" id="KW-0999">Mitochondrion inner membrane</keyword>
<evidence type="ECO:0000256" key="8">
    <source>
        <dbReference type="ARBA" id="ARBA00022946"/>
    </source>
</evidence>
<keyword evidence="12 13" id="KW-0472">Membrane</keyword>
<evidence type="ECO:0000256" key="9">
    <source>
        <dbReference type="ARBA" id="ARBA00022989"/>
    </source>
</evidence>
<name>A0A6C1DUY6_SACPS</name>
<evidence type="ECO:0000256" key="10">
    <source>
        <dbReference type="ARBA" id="ARBA00023004"/>
    </source>
</evidence>
<protein>
    <submittedName>
        <fullName evidence="14">Cytochrome b subunit of succinate dehydrogenase, Sdh3p</fullName>
    </submittedName>
</protein>
<dbReference type="Pfam" id="PF01127">
    <property type="entry name" value="Sdh_cyt"/>
    <property type="match status" value="1"/>
</dbReference>
<gene>
    <name evidence="14" type="primary">SDH3_1</name>
    <name evidence="14" type="ORF">GRS66_003029</name>
</gene>
<dbReference type="GO" id="GO:0046872">
    <property type="term" value="F:metal ion binding"/>
    <property type="evidence" value="ECO:0007669"/>
    <property type="project" value="UniProtKB-KW"/>
</dbReference>
<keyword evidence="11" id="KW-0496">Mitochondrion</keyword>
<dbReference type="Proteomes" id="UP000501346">
    <property type="component" value="Chromosome ScXI"/>
</dbReference>
<dbReference type="PROSITE" id="PS01001">
    <property type="entry name" value="SDH_CYT_2"/>
    <property type="match status" value="1"/>
</dbReference>
<accession>A0A6C1DUY6</accession>
<dbReference type="PANTHER" id="PTHR10978:SF5">
    <property type="entry name" value="SUCCINATE DEHYDROGENASE CYTOCHROME B560 SUBUNIT, MITOCHONDRIAL"/>
    <property type="match status" value="1"/>
</dbReference>